<feature type="region of interest" description="Disordered" evidence="2">
    <location>
        <begin position="257"/>
        <end position="286"/>
    </location>
</feature>
<protein>
    <recommendedName>
        <fullName evidence="4">MobA/MobL protein domain-containing protein</fullName>
    </recommendedName>
</protein>
<reference evidence="3" key="1">
    <citation type="submission" date="2015-06" db="EMBL/GenBank/DDBJ databases">
        <authorList>
            <person name="Joergensen T."/>
        </authorList>
    </citation>
    <scope>NUCLEOTIDE SEQUENCE</scope>
    <source>
        <plasmid evidence="3">pRGFK1648</plasmid>
    </source>
</reference>
<reference evidence="3" key="2">
    <citation type="submission" date="2015-07" db="EMBL/GenBank/DDBJ databases">
        <title>Plasmids, circular viruses and viroids from rat gut.</title>
        <authorList>
            <person name="Jorgensen T.J."/>
            <person name="Hansen M.A."/>
            <person name="Xu Z."/>
            <person name="Tabak M.A."/>
            <person name="Sorensen S.J."/>
            <person name="Hansen L.H."/>
        </authorList>
    </citation>
    <scope>NUCLEOTIDE SEQUENCE</scope>
    <source>
        <plasmid evidence="3">pRGFK1648</plasmid>
    </source>
</reference>
<feature type="coiled-coil region" evidence="1">
    <location>
        <begin position="229"/>
        <end position="256"/>
    </location>
</feature>
<organism evidence="3">
    <name type="scientific">uncultured prokaryote</name>
    <dbReference type="NCBI Taxonomy" id="198431"/>
    <lineage>
        <taxon>unclassified sequences</taxon>
        <taxon>environmental samples</taxon>
    </lineage>
</organism>
<name>A0A0H5Q6A7_9ZZZZ</name>
<accession>A0A0H5Q6A7</accession>
<dbReference type="AlphaFoldDB" id="A0A0H5Q6A7"/>
<evidence type="ECO:0000313" key="3">
    <source>
        <dbReference type="EMBL" id="CRY97571.1"/>
    </source>
</evidence>
<proteinExistence type="predicted"/>
<dbReference type="EMBL" id="LN854154">
    <property type="protein sequence ID" value="CRY97571.1"/>
    <property type="molecule type" value="Genomic_DNA"/>
</dbReference>
<keyword evidence="3" id="KW-0614">Plasmid</keyword>
<dbReference type="Gene3D" id="3.30.930.30">
    <property type="match status" value="1"/>
</dbReference>
<keyword evidence="1" id="KW-0175">Coiled coil</keyword>
<evidence type="ECO:0000256" key="1">
    <source>
        <dbReference type="SAM" id="Coils"/>
    </source>
</evidence>
<geneLocation type="plasmid" evidence="3">
    <name>pRGFK1648</name>
</geneLocation>
<sequence length="406" mass="47241">MHNGRAGKSGVFLASHNDRNFDTSKTEHIKKDLSENNWTWQRYQKTNPNMSFDDAEKKFYTEHFGKSLEAQNERHRQTRHLDRVKTIDEYRTGKQTCPEETILQIGKKGNTVPPALLRKLALEQINWEIKTFPNVKILDAAIHVDEEGAPHMHKRQVWTANGKDGLTVSQNKALKEMGIERPDKSKTENRWNNAKMSYTEQCRQHFIELCKKHGLDIEVEPKEASKSGLTLLEYQRQQEQETLERLKMSKEVEKRRQLLKEKELNNRQKDLDNREKGLDNREKDLDARRTSLNAQIRTFNKKHEEFNAEKEKVLAVANRAIDQQRENEAKSAELVKRQAELDKREKSFTNRQKRATEELKGIASYVSSMTAEQLVSIRKKMEKVEDASDFTDIVNALGTPTSSLEV</sequence>
<evidence type="ECO:0000256" key="2">
    <source>
        <dbReference type="SAM" id="MobiDB-lite"/>
    </source>
</evidence>
<evidence type="ECO:0008006" key="4">
    <source>
        <dbReference type="Google" id="ProtNLM"/>
    </source>
</evidence>